<dbReference type="AlphaFoldDB" id="A0A318IKM2"/>
<organism evidence="2 3">
    <name type="scientific">Burkholderia pyrrocinia</name>
    <name type="common">Pseudomonas pyrrocinia</name>
    <dbReference type="NCBI Taxonomy" id="60550"/>
    <lineage>
        <taxon>Bacteria</taxon>
        <taxon>Pseudomonadati</taxon>
        <taxon>Pseudomonadota</taxon>
        <taxon>Betaproteobacteria</taxon>
        <taxon>Burkholderiales</taxon>
        <taxon>Burkholderiaceae</taxon>
        <taxon>Burkholderia</taxon>
        <taxon>Burkholderia cepacia complex</taxon>
    </lineage>
</organism>
<evidence type="ECO:0000313" key="2">
    <source>
        <dbReference type="EMBL" id="PXX25051.1"/>
    </source>
</evidence>
<name>A0A318IKM2_BURPY</name>
<accession>A0A318IKM2</accession>
<feature type="region of interest" description="Disordered" evidence="1">
    <location>
        <begin position="1"/>
        <end position="58"/>
    </location>
</feature>
<gene>
    <name evidence="2" type="ORF">NA66_10294</name>
</gene>
<reference evidence="2 3" key="1">
    <citation type="submission" date="2018-05" db="EMBL/GenBank/DDBJ databases">
        <title>Comparative genomics of bacterial root endophytes of switchgrass collected from native prairies over two seasons.</title>
        <authorList>
            <person name="Tang Y."/>
        </authorList>
    </citation>
    <scope>NUCLEOTIDE SEQUENCE [LARGE SCALE GENOMIC DNA]</scope>
    <source>
        <strain evidence="2 3">NFIX32</strain>
    </source>
</reference>
<proteinExistence type="predicted"/>
<dbReference type="Proteomes" id="UP000247755">
    <property type="component" value="Unassembled WGS sequence"/>
</dbReference>
<evidence type="ECO:0000313" key="3">
    <source>
        <dbReference type="Proteomes" id="UP000247755"/>
    </source>
</evidence>
<comment type="caution">
    <text evidence="2">The sequence shown here is derived from an EMBL/GenBank/DDBJ whole genome shotgun (WGS) entry which is preliminary data.</text>
</comment>
<protein>
    <submittedName>
        <fullName evidence="2">Uncharacterized protein</fullName>
    </submittedName>
</protein>
<feature type="compositionally biased region" description="Basic and acidic residues" evidence="1">
    <location>
        <begin position="49"/>
        <end position="58"/>
    </location>
</feature>
<evidence type="ECO:0000256" key="1">
    <source>
        <dbReference type="SAM" id="MobiDB-lite"/>
    </source>
</evidence>
<sequence length="96" mass="10340">MWPEGSGRNVAPGSAAGSHAVHCTGMPMPATDAVKRKRTQTSGTGIVKQLEHPLHDGRMNRNNLASVRERWWFVGRLPLGIGRGQPPALHIVISVA</sequence>
<dbReference type="EMBL" id="QJJY01000029">
    <property type="protein sequence ID" value="PXX25051.1"/>
    <property type="molecule type" value="Genomic_DNA"/>
</dbReference>